<reference evidence="1 2" key="1">
    <citation type="submission" date="2016-01" db="EMBL/GenBank/DDBJ databases">
        <title>Complete genome and mega plasmid sequence of Sphingomonas panacis DCY99 elicits systemic resistance in rice to Xanthomonas oryzae.</title>
        <authorList>
            <person name="Kim Y.J."/>
            <person name="Yang D.C."/>
            <person name="Sing P."/>
        </authorList>
    </citation>
    <scope>NUCLEOTIDE SEQUENCE [LARGE SCALE GENOMIC DNA]</scope>
    <source>
        <strain evidence="1 2">DCY99</strain>
    </source>
</reference>
<dbReference type="EMBL" id="CP014168">
    <property type="protein sequence ID" value="AOH86861.1"/>
    <property type="molecule type" value="Genomic_DNA"/>
</dbReference>
<sequence length="629" mass="71096">MPAKRGPKPKPVVEFPTPLTLDWVDPATFAAALVLHAVRHGDSFHHLQRAIVRQDERFDRKTLRDWAAGTKIPGTAISFTMLERIERRYRLPAGYFRAKLPESGRAVTSRERSNIPQSERRRLAWHLPHDFDQRPARERDEILDWVRMVIISGSTNYRRFQAEAMKLRYALRFPALDEMAGLAPKLGRKVAVTGAGAPAELVAEVADLIRFKTKTLTAIGEQRSGVWGDETASQKLEHLALMFGALAAAPQGEVAGLGLPVENLSMAMLVLPALWDWYLQWREARRGFYTAWEINMLGLILALTRRETGWLWQNEHLAERLVAVPPLADDAEVQSARADWRAACERMHVHALARTKEVARVARVHRDPFEPILAVLESDSPVGEYRRITTTILDRLPDADRYPKAAAEAVRGFLMLRLGLHLGVRQKNLRQLLICPRGGTPRSERQLEILKRGEMRWSAREQGWEVLIPSAAFKNASSSFFGKKPFRLLLPDFEQLYEQIEAYLSMHRGVLLGAAVDSGTFFVKTVKLSSSDAAYNQATFYEAWRLTIQRYGIYNPYTGKGAIKGLLPHGPHNVRDILATHILKQTGSYEQASYAIQDTPEMVAEHYGRFLPQDKSALAAKILNQVWAA</sequence>
<name>A0A1B3ZHI0_9SPHN</name>
<dbReference type="AlphaFoldDB" id="A0A1B3ZHI0"/>
<proteinExistence type="predicted"/>
<dbReference type="GO" id="GO:0006310">
    <property type="term" value="P:DNA recombination"/>
    <property type="evidence" value="ECO:0007669"/>
    <property type="project" value="InterPro"/>
</dbReference>
<dbReference type="InterPro" id="IPR013762">
    <property type="entry name" value="Integrase-like_cat_sf"/>
</dbReference>
<dbReference type="KEGG" id="span:AWL63_16150"/>
<accession>A0A1B3ZHI0</accession>
<protein>
    <submittedName>
        <fullName evidence="1">Uncharacterized protein</fullName>
    </submittedName>
</protein>
<evidence type="ECO:0000313" key="1">
    <source>
        <dbReference type="EMBL" id="AOH86861.1"/>
    </source>
</evidence>
<dbReference type="GO" id="GO:0003677">
    <property type="term" value="F:DNA binding"/>
    <property type="evidence" value="ECO:0007669"/>
    <property type="project" value="InterPro"/>
</dbReference>
<organism evidence="1 2">
    <name type="scientific">Sphingomonas panacis</name>
    <dbReference type="NCBI Taxonomy" id="1560345"/>
    <lineage>
        <taxon>Bacteria</taxon>
        <taxon>Pseudomonadati</taxon>
        <taxon>Pseudomonadota</taxon>
        <taxon>Alphaproteobacteria</taxon>
        <taxon>Sphingomonadales</taxon>
        <taxon>Sphingomonadaceae</taxon>
        <taxon>Sphingomonas</taxon>
    </lineage>
</organism>
<keyword evidence="2" id="KW-1185">Reference proteome</keyword>
<dbReference type="GO" id="GO:0015074">
    <property type="term" value="P:DNA integration"/>
    <property type="evidence" value="ECO:0007669"/>
    <property type="project" value="InterPro"/>
</dbReference>
<gene>
    <name evidence="1" type="ORF">AWL63_16150</name>
</gene>
<dbReference type="OrthoDB" id="7437883at2"/>
<evidence type="ECO:0000313" key="2">
    <source>
        <dbReference type="Proteomes" id="UP000094256"/>
    </source>
</evidence>
<dbReference type="Proteomes" id="UP000094256">
    <property type="component" value="Chromosome"/>
</dbReference>
<dbReference type="Gene3D" id="1.10.443.10">
    <property type="entry name" value="Intergrase catalytic core"/>
    <property type="match status" value="1"/>
</dbReference>